<keyword evidence="6 14" id="KW-0812">Transmembrane</keyword>
<evidence type="ECO:0000259" key="15">
    <source>
        <dbReference type="Pfam" id="PF00149"/>
    </source>
</evidence>
<dbReference type="CDD" id="cd00842">
    <property type="entry name" value="MPP_ASMase"/>
    <property type="match status" value="1"/>
</dbReference>
<evidence type="ECO:0000256" key="1">
    <source>
        <dbReference type="ARBA" id="ARBA00004576"/>
    </source>
</evidence>
<keyword evidence="8" id="KW-0735">Signal-anchor</keyword>
<dbReference type="AlphaFoldDB" id="A0A9P3H276"/>
<dbReference type="PIRSF" id="PIRSF027093">
    <property type="entry name" value="EndopolyPtase_N1"/>
    <property type="match status" value="1"/>
</dbReference>
<evidence type="ECO:0000256" key="7">
    <source>
        <dbReference type="ARBA" id="ARBA00022801"/>
    </source>
</evidence>
<evidence type="ECO:0000256" key="4">
    <source>
        <dbReference type="ARBA" id="ARBA00014458"/>
    </source>
</evidence>
<dbReference type="PANTHER" id="PTHR10340:SF55">
    <property type="entry name" value="ENDOPOLYPHOSPHATASE"/>
    <property type="match status" value="1"/>
</dbReference>
<dbReference type="InterPro" id="IPR012358">
    <property type="entry name" value="EndopolyPtase_N1"/>
</dbReference>
<evidence type="ECO:0000256" key="2">
    <source>
        <dbReference type="ARBA" id="ARBA00010399"/>
    </source>
</evidence>
<dbReference type="Pfam" id="PF00149">
    <property type="entry name" value="Metallophos"/>
    <property type="match status" value="1"/>
</dbReference>
<dbReference type="GO" id="GO:0005615">
    <property type="term" value="C:extracellular space"/>
    <property type="evidence" value="ECO:0007669"/>
    <property type="project" value="TreeGrafter"/>
</dbReference>
<accession>A0A9P3H276</accession>
<organism evidence="16 17">
    <name type="scientific">Entomortierella parvispora</name>
    <dbReference type="NCBI Taxonomy" id="205924"/>
    <lineage>
        <taxon>Eukaryota</taxon>
        <taxon>Fungi</taxon>
        <taxon>Fungi incertae sedis</taxon>
        <taxon>Mucoromycota</taxon>
        <taxon>Mortierellomycotina</taxon>
        <taxon>Mortierellomycetes</taxon>
        <taxon>Mortierellales</taxon>
        <taxon>Mortierellaceae</taxon>
        <taxon>Entomortierella</taxon>
    </lineage>
</organism>
<feature type="region of interest" description="Disordered" evidence="13">
    <location>
        <begin position="413"/>
        <end position="437"/>
    </location>
</feature>
<feature type="transmembrane region" description="Helical" evidence="14">
    <location>
        <begin position="33"/>
        <end position="56"/>
    </location>
</feature>
<keyword evidence="5 12" id="KW-0926">Vacuole</keyword>
<dbReference type="GO" id="GO:0000298">
    <property type="term" value="F:endopolyphosphatase activity"/>
    <property type="evidence" value="ECO:0007669"/>
    <property type="project" value="UniProtKB-EC"/>
</dbReference>
<feature type="domain" description="Calcineurin-like phosphoesterase" evidence="15">
    <location>
        <begin position="66"/>
        <end position="355"/>
    </location>
</feature>
<keyword evidence="10 12" id="KW-0472">Membrane</keyword>
<dbReference type="Gene3D" id="3.60.21.10">
    <property type="match status" value="1"/>
</dbReference>
<dbReference type="EMBL" id="BQFW01000002">
    <property type="protein sequence ID" value="GJJ68690.1"/>
    <property type="molecule type" value="Genomic_DNA"/>
</dbReference>
<comment type="similarity">
    <text evidence="2">Belongs to the endopolyphosphatase PPN1 family.</text>
</comment>
<keyword evidence="7 12" id="KW-0378">Hydrolase</keyword>
<dbReference type="GO" id="GO:0008081">
    <property type="term" value="F:phosphoric diester hydrolase activity"/>
    <property type="evidence" value="ECO:0007669"/>
    <property type="project" value="TreeGrafter"/>
</dbReference>
<dbReference type="GO" id="GO:0004309">
    <property type="term" value="F:exopolyphosphatase activity"/>
    <property type="evidence" value="ECO:0007669"/>
    <property type="project" value="TreeGrafter"/>
</dbReference>
<dbReference type="GO" id="GO:0000324">
    <property type="term" value="C:fungal-type vacuole"/>
    <property type="evidence" value="ECO:0007669"/>
    <property type="project" value="TreeGrafter"/>
</dbReference>
<reference evidence="16" key="2">
    <citation type="journal article" date="2022" name="Microbiol. Resour. Announc.">
        <title>Whole-Genome Sequence of Entomortierella parvispora E1425, a Mucoromycotan Fungus Associated with Burkholderiaceae-Related Endosymbiotic Bacteria.</title>
        <authorList>
            <person name="Herlambang A."/>
            <person name="Guo Y."/>
            <person name="Takashima Y."/>
            <person name="Narisawa K."/>
            <person name="Ohta H."/>
            <person name="Nishizawa T."/>
        </authorList>
    </citation>
    <scope>NUCLEOTIDE SEQUENCE</scope>
    <source>
        <strain evidence="16">E1425</strain>
    </source>
</reference>
<comment type="catalytic activity">
    <reaction evidence="12">
        <text>[phosphate](n+1) + n H2O = (n+1) phosphate + n H(+)</text>
        <dbReference type="Rhea" id="RHEA:22452"/>
        <dbReference type="Rhea" id="RHEA-COMP:14280"/>
        <dbReference type="ChEBI" id="CHEBI:15377"/>
        <dbReference type="ChEBI" id="CHEBI:15378"/>
        <dbReference type="ChEBI" id="CHEBI:16838"/>
        <dbReference type="ChEBI" id="CHEBI:43474"/>
        <dbReference type="EC" id="3.6.1.10"/>
    </reaction>
</comment>
<dbReference type="PANTHER" id="PTHR10340">
    <property type="entry name" value="SPHINGOMYELIN PHOSPHODIESTERASE"/>
    <property type="match status" value="1"/>
</dbReference>
<dbReference type="GO" id="GO:0006798">
    <property type="term" value="P:polyphosphate catabolic process"/>
    <property type="evidence" value="ECO:0007669"/>
    <property type="project" value="TreeGrafter"/>
</dbReference>
<proteinExistence type="inferred from homology"/>
<keyword evidence="11" id="KW-0325">Glycoprotein</keyword>
<evidence type="ECO:0000256" key="11">
    <source>
        <dbReference type="ARBA" id="ARBA00023180"/>
    </source>
</evidence>
<dbReference type="EC" id="3.6.1.10" evidence="3 12"/>
<reference evidence="16" key="1">
    <citation type="submission" date="2021-11" db="EMBL/GenBank/DDBJ databases">
        <authorList>
            <person name="Herlambang A."/>
            <person name="Guo Y."/>
            <person name="Takashima Y."/>
            <person name="Nishizawa T."/>
        </authorList>
    </citation>
    <scope>NUCLEOTIDE SEQUENCE</scope>
    <source>
        <strain evidence="16">E1425</strain>
    </source>
</reference>
<comment type="subcellular location">
    <subcellularLocation>
        <location evidence="1">Vacuole membrane</location>
        <topology evidence="1">Single-pass type II membrane protein</topology>
    </subcellularLocation>
</comment>
<dbReference type="InterPro" id="IPR041805">
    <property type="entry name" value="ASMase/PPN1_MPP"/>
</dbReference>
<evidence type="ECO:0000313" key="17">
    <source>
        <dbReference type="Proteomes" id="UP000827284"/>
    </source>
</evidence>
<evidence type="ECO:0000256" key="14">
    <source>
        <dbReference type="SAM" id="Phobius"/>
    </source>
</evidence>
<evidence type="ECO:0000256" key="10">
    <source>
        <dbReference type="ARBA" id="ARBA00023136"/>
    </source>
</evidence>
<evidence type="ECO:0000256" key="13">
    <source>
        <dbReference type="SAM" id="MobiDB-lite"/>
    </source>
</evidence>
<comment type="caution">
    <text evidence="16">The sequence shown here is derived from an EMBL/GenBank/DDBJ whole genome shotgun (WGS) entry which is preliminary data.</text>
</comment>
<protein>
    <recommendedName>
        <fullName evidence="4 12">Endopolyphosphatase</fullName>
        <ecNumber evidence="3 12">3.6.1.10</ecNumber>
    </recommendedName>
</protein>
<evidence type="ECO:0000313" key="16">
    <source>
        <dbReference type="EMBL" id="GJJ68690.1"/>
    </source>
</evidence>
<dbReference type="Proteomes" id="UP000827284">
    <property type="component" value="Unassembled WGS sequence"/>
</dbReference>
<dbReference type="InterPro" id="IPR004843">
    <property type="entry name" value="Calcineurin-like_PHP"/>
</dbReference>
<feature type="region of interest" description="Disordered" evidence="13">
    <location>
        <begin position="545"/>
        <end position="584"/>
    </location>
</feature>
<dbReference type="SUPFAM" id="SSF56300">
    <property type="entry name" value="Metallo-dependent phosphatases"/>
    <property type="match status" value="1"/>
</dbReference>
<sequence>MQAQKAGPTRLGLGTKGQDVDSACSRRAIHRRILLCSVAVTACLLSVHTAAAGVAATSSSRPLHGRFLQITDIHPDEHYVDGAAIASSCHAGVDSPDDLRDFNKQRPGLASLSVLSSMTLDDGTTVPVGVGGFYGAPNSICDSPFALANATFDWIDQNLVDKIDFVVWTGDNARHDSDNTHPRTQDQINMMNNAIAKRFLEAFPISPVTGLRIPLVPSIGNNDVYPHNIMHPGPNPILQHYSNIWSEFIPDGQMNTFRRGGYYSSEVIPGKISVFGLNTLYFYIHNAAVDGCKDEDEPGTEQMDWLENELASLRKRRMVAYLTGHVPPEKKSYSPTCYKRYTQLALQYQDVIVGHLYGHANIDHFFLLGKGKKSKKAVVATTTTRTRKTVLVETLSGDEEEIEDIRDIETEIIDYEDSEEDDDEEEEEEDENEDVSDKIDVLEEEDNMPFHPLGLSTYLEDLWKQYSSIPKKAKLDKYAIVQVSPSVIPTYYPTLRVFSYQLLGADRIDQDATAPEPDNLEDMREKREERFQQELEQYFADQLNKDLPWDNSDFPTWGGEDEDQDDDDDDKRKPPKVRHPQPVPVSTFGFPLSFTQYWSNITLANLDPDNIKPEFVVEYHTRDDYGLQDLSVASWLDLARKISKDKDLKATYLARMVVQTGAESLLSLND</sequence>
<dbReference type="InterPro" id="IPR029052">
    <property type="entry name" value="Metallo-depent_PP-like"/>
</dbReference>
<dbReference type="GO" id="GO:0005774">
    <property type="term" value="C:vacuolar membrane"/>
    <property type="evidence" value="ECO:0007669"/>
    <property type="project" value="UniProtKB-SubCell"/>
</dbReference>
<feature type="region of interest" description="Disordered" evidence="13">
    <location>
        <begin position="509"/>
        <end position="528"/>
    </location>
</feature>
<evidence type="ECO:0000256" key="8">
    <source>
        <dbReference type="ARBA" id="ARBA00022968"/>
    </source>
</evidence>
<feature type="compositionally biased region" description="Acidic residues" evidence="13">
    <location>
        <begin position="413"/>
        <end position="434"/>
    </location>
</feature>
<keyword evidence="9 14" id="KW-1133">Transmembrane helix</keyword>
<gene>
    <name evidence="16" type="ORF">EMPS_01036</name>
</gene>
<dbReference type="OrthoDB" id="348678at2759"/>
<evidence type="ECO:0000256" key="9">
    <source>
        <dbReference type="ARBA" id="ARBA00022989"/>
    </source>
</evidence>
<feature type="compositionally biased region" description="Acidic residues" evidence="13">
    <location>
        <begin position="559"/>
        <end position="569"/>
    </location>
</feature>
<evidence type="ECO:0000256" key="3">
    <source>
        <dbReference type="ARBA" id="ARBA00012459"/>
    </source>
</evidence>
<evidence type="ECO:0000256" key="5">
    <source>
        <dbReference type="ARBA" id="ARBA00022554"/>
    </source>
</evidence>
<comment type="function">
    <text evidence="12">Catalyzes the hydrolysis of inorganic polyphosphate (polyP) chains of many hundreds of phosphate residues into shorter lengths.</text>
</comment>
<name>A0A9P3H276_9FUNG</name>
<evidence type="ECO:0000256" key="12">
    <source>
        <dbReference type="PIRNR" id="PIRNR027093"/>
    </source>
</evidence>
<keyword evidence="17" id="KW-1185">Reference proteome</keyword>
<evidence type="ECO:0000256" key="6">
    <source>
        <dbReference type="ARBA" id="ARBA00022692"/>
    </source>
</evidence>